<protein>
    <submittedName>
        <fullName evidence="2">Uncharacterized protein</fullName>
    </submittedName>
</protein>
<organism evidence="2 3">
    <name type="scientific">Favolaschia claudopus</name>
    <dbReference type="NCBI Taxonomy" id="2862362"/>
    <lineage>
        <taxon>Eukaryota</taxon>
        <taxon>Fungi</taxon>
        <taxon>Dikarya</taxon>
        <taxon>Basidiomycota</taxon>
        <taxon>Agaricomycotina</taxon>
        <taxon>Agaricomycetes</taxon>
        <taxon>Agaricomycetidae</taxon>
        <taxon>Agaricales</taxon>
        <taxon>Marasmiineae</taxon>
        <taxon>Mycenaceae</taxon>
        <taxon>Favolaschia</taxon>
    </lineage>
</organism>
<gene>
    <name evidence="2" type="ORF">R3P38DRAFT_1319159</name>
</gene>
<dbReference type="EMBL" id="JAWWNJ010000048">
    <property type="protein sequence ID" value="KAK7017205.1"/>
    <property type="molecule type" value="Genomic_DNA"/>
</dbReference>
<accession>A0AAW0AVE6</accession>
<dbReference type="AlphaFoldDB" id="A0AAW0AVE6"/>
<evidence type="ECO:0000313" key="2">
    <source>
        <dbReference type="EMBL" id="KAK7017205.1"/>
    </source>
</evidence>
<reference evidence="2 3" key="1">
    <citation type="journal article" date="2024" name="J Genomics">
        <title>Draft genome sequencing and assembly of Favolaschia claudopus CIRM-BRFM 2984 isolated from oak limbs.</title>
        <authorList>
            <person name="Navarro D."/>
            <person name="Drula E."/>
            <person name="Chaduli D."/>
            <person name="Cazenave R."/>
            <person name="Ahrendt S."/>
            <person name="Wang J."/>
            <person name="Lipzen A."/>
            <person name="Daum C."/>
            <person name="Barry K."/>
            <person name="Grigoriev I.V."/>
            <person name="Favel A."/>
            <person name="Rosso M.N."/>
            <person name="Martin F."/>
        </authorList>
    </citation>
    <scope>NUCLEOTIDE SEQUENCE [LARGE SCALE GENOMIC DNA]</scope>
    <source>
        <strain evidence="2 3">CIRM-BRFM 2984</strain>
    </source>
</reference>
<feature type="region of interest" description="Disordered" evidence="1">
    <location>
        <begin position="1"/>
        <end position="22"/>
    </location>
</feature>
<dbReference type="Proteomes" id="UP001362999">
    <property type="component" value="Unassembled WGS sequence"/>
</dbReference>
<feature type="region of interest" description="Disordered" evidence="1">
    <location>
        <begin position="214"/>
        <end position="251"/>
    </location>
</feature>
<feature type="compositionally biased region" description="Basic and acidic residues" evidence="1">
    <location>
        <begin position="220"/>
        <end position="251"/>
    </location>
</feature>
<proteinExistence type="predicted"/>
<evidence type="ECO:0000256" key="1">
    <source>
        <dbReference type="SAM" id="MobiDB-lite"/>
    </source>
</evidence>
<name>A0AAW0AVE6_9AGAR</name>
<evidence type="ECO:0000313" key="3">
    <source>
        <dbReference type="Proteomes" id="UP001362999"/>
    </source>
</evidence>
<keyword evidence="3" id="KW-1185">Reference proteome</keyword>
<feature type="compositionally biased region" description="Gly residues" evidence="1">
    <location>
        <begin position="1"/>
        <end position="12"/>
    </location>
</feature>
<comment type="caution">
    <text evidence="2">The sequence shown here is derived from an EMBL/GenBank/DDBJ whole genome shotgun (WGS) entry which is preliminary data.</text>
</comment>
<sequence>MLIDSGWGGGGEAEAEAGEGGRLDTSTRGVFGRLLSIDDAGPHVAFTFTCCRCDVDTSTLAVDAATIPASSALCRRLGTITSSSTSFPRRCPLRPRLPQSHPIALLSRPPARCCVLTTKSVCAVLRPAPLTSHMRTFYRLSVCSSSTADYARSCRRCFPSPLFTTFLPAPPRIAPARRLVVSYACQPLSPISREMRTTSTSSLNWRVRGRPSEQGSIHLARKEGKEEGWGNDGYDGRVREGGWEESGGDEKRRRLGVGLREGIVK</sequence>